<proteinExistence type="predicted"/>
<keyword evidence="2" id="KW-1185">Reference proteome</keyword>
<evidence type="ECO:0000313" key="1">
    <source>
        <dbReference type="EMBL" id="WAR10453.1"/>
    </source>
</evidence>
<reference evidence="1" key="1">
    <citation type="submission" date="2022-11" db="EMBL/GenBank/DDBJ databases">
        <title>Centuries of genome instability and evolution in soft-shell clam transmissible cancer (bioRxiv).</title>
        <authorList>
            <person name="Hart S.F.M."/>
            <person name="Yonemitsu M.A."/>
            <person name="Giersch R.M."/>
            <person name="Beal B.F."/>
            <person name="Arriagada G."/>
            <person name="Davis B.W."/>
            <person name="Ostrander E.A."/>
            <person name="Goff S.P."/>
            <person name="Metzger M.J."/>
        </authorList>
    </citation>
    <scope>NUCLEOTIDE SEQUENCE</scope>
    <source>
        <strain evidence="1">MELC-2E11</strain>
        <tissue evidence="1">Siphon/mantle</tissue>
    </source>
</reference>
<dbReference type="Proteomes" id="UP001164746">
    <property type="component" value="Chromosome 7"/>
</dbReference>
<protein>
    <submittedName>
        <fullName evidence="1">Uncharacterized protein</fullName>
    </submittedName>
</protein>
<name>A0ABY7EKD5_MYAAR</name>
<dbReference type="EMBL" id="CP111018">
    <property type="protein sequence ID" value="WAR10453.1"/>
    <property type="molecule type" value="Genomic_DNA"/>
</dbReference>
<sequence>MAYIDNKDTVELTSKDGKVYIIDFKKLVEYQKLNKGDTVHVVRKDVLKVGHSISANILRAQVPAFKTFLPDHLYITAQVTRAPFKKRNHLSLFQPARPSSQTICTSRRRSHAPPSRNAIILVCSSLQDLPPRPFVHHGVACKTFLPDHLYITAQVTRAPFKKRNHLSLFQPARPSSQTICTSRRRSHAPPSRNAIILVCSSLQDLPPRPFVHHGAACKTFLPDHLYITAQDTRAPFKKRNHLSLFQPERPSSQTICTSRRRSHAPPSRNAIILVCSSLQDLPPRPFVHHGAACKTFLPDHLYITAQETRAPFKKRNHLSLFQPARPSSQTICTSRRRSHAPPSRNAIILVCSSLQDLPPRPFVHHGAACKTFLPDHLYITAQVTRAPFKKRNYLSLFQPARPSSQTIACKTFLPDHLYITAQDTRAPFKKRNHLSLFQLARPSSQTICTSRRRTHAPPSRNAIILVCSSLQDLSPRPFVHHGAACKTFLPDHLYITAQDTRAPFKKRNHLSLFQPARPSSQTIVHHGAACKTFLPDHLYITAQDTRAPFKKRNHLSLFQPARPSSQTICTSRRRTHAPPSRNAIILVCSSLKDLPPRPFVHHGAACKTFLPDHLYITAQDTRAPFKKRNHLSLFQPERPSSQTICTSRRRSHAPPSRNAIILVCSSLQDLPPRPFVHHGVNNADLRLVRAVLLRRAVLGADMRPASFGTSVEIPRQSQNMAKKDLLLTFC</sequence>
<evidence type="ECO:0000313" key="2">
    <source>
        <dbReference type="Proteomes" id="UP001164746"/>
    </source>
</evidence>
<organism evidence="1 2">
    <name type="scientific">Mya arenaria</name>
    <name type="common">Soft-shell clam</name>
    <dbReference type="NCBI Taxonomy" id="6604"/>
    <lineage>
        <taxon>Eukaryota</taxon>
        <taxon>Metazoa</taxon>
        <taxon>Spiralia</taxon>
        <taxon>Lophotrochozoa</taxon>
        <taxon>Mollusca</taxon>
        <taxon>Bivalvia</taxon>
        <taxon>Autobranchia</taxon>
        <taxon>Heteroconchia</taxon>
        <taxon>Euheterodonta</taxon>
        <taxon>Imparidentia</taxon>
        <taxon>Neoheterodontei</taxon>
        <taxon>Myida</taxon>
        <taxon>Myoidea</taxon>
        <taxon>Myidae</taxon>
        <taxon>Mya</taxon>
    </lineage>
</organism>
<accession>A0ABY7EKD5</accession>
<gene>
    <name evidence="1" type="ORF">MAR_035529</name>
</gene>